<reference evidence="3" key="2">
    <citation type="submission" date="2019-07" db="EMBL/GenBank/DDBJ databases">
        <authorList>
            <person name="Yang Y."/>
            <person name="Bocs S."/>
            <person name="Baudouin L."/>
        </authorList>
    </citation>
    <scope>NUCLEOTIDE SEQUENCE</scope>
    <source>
        <tissue evidence="3">Spear leaf of Hainan Tall coconut</tissue>
    </source>
</reference>
<feature type="region of interest" description="Disordered" evidence="1">
    <location>
        <begin position="21"/>
        <end position="138"/>
    </location>
</feature>
<keyword evidence="4" id="KW-1185">Reference proteome</keyword>
<evidence type="ECO:0000313" key="3">
    <source>
        <dbReference type="EMBL" id="KAG1363368.1"/>
    </source>
</evidence>
<gene>
    <name evidence="3" type="ORF">COCNU_11G001950</name>
</gene>
<comment type="caution">
    <text evidence="3">The sequence shown here is derived from an EMBL/GenBank/DDBJ whole genome shotgun (WGS) entry which is preliminary data.</text>
</comment>
<sequence length="156" mass="15379">MASLRPLFVLALVLVAVVVTESASSPAPTPSGAPDTNEQNPLLAPRPHTTLPDSGAESPDSDDVDDDDVAPAGSPHAATATKAESPTAEGTSTTDSTESPTAEGTSTTDSTESPTAEGTSTTDSAESPTSSDNSASAIGVTSMAAITAVAASYIVF</sequence>
<feature type="chain" id="PRO_5035455156" evidence="2">
    <location>
        <begin position="23"/>
        <end position="156"/>
    </location>
</feature>
<evidence type="ECO:0000313" key="4">
    <source>
        <dbReference type="Proteomes" id="UP000797356"/>
    </source>
</evidence>
<organism evidence="3 4">
    <name type="scientific">Cocos nucifera</name>
    <name type="common">Coconut palm</name>
    <dbReference type="NCBI Taxonomy" id="13894"/>
    <lineage>
        <taxon>Eukaryota</taxon>
        <taxon>Viridiplantae</taxon>
        <taxon>Streptophyta</taxon>
        <taxon>Embryophyta</taxon>
        <taxon>Tracheophyta</taxon>
        <taxon>Spermatophyta</taxon>
        <taxon>Magnoliopsida</taxon>
        <taxon>Liliopsida</taxon>
        <taxon>Arecaceae</taxon>
        <taxon>Arecoideae</taxon>
        <taxon>Cocoseae</taxon>
        <taxon>Attaleinae</taxon>
        <taxon>Cocos</taxon>
    </lineage>
</organism>
<proteinExistence type="predicted"/>
<accession>A0A8K0N913</accession>
<dbReference type="AlphaFoldDB" id="A0A8K0N913"/>
<evidence type="ECO:0000256" key="2">
    <source>
        <dbReference type="SAM" id="SignalP"/>
    </source>
</evidence>
<reference evidence="3" key="1">
    <citation type="journal article" date="2017" name="Gigascience">
        <title>The genome draft of coconut (Cocos nucifera).</title>
        <authorList>
            <person name="Xiao Y."/>
            <person name="Xu P."/>
            <person name="Fan H."/>
            <person name="Baudouin L."/>
            <person name="Xia W."/>
            <person name="Bocs S."/>
            <person name="Xu J."/>
            <person name="Li Q."/>
            <person name="Guo A."/>
            <person name="Zhou L."/>
            <person name="Li J."/>
            <person name="Wu Y."/>
            <person name="Ma Z."/>
            <person name="Armero A."/>
            <person name="Issali A.E."/>
            <person name="Liu N."/>
            <person name="Peng M."/>
            <person name="Yang Y."/>
        </authorList>
    </citation>
    <scope>NUCLEOTIDE SEQUENCE</scope>
    <source>
        <tissue evidence="3">Spear leaf of Hainan Tall coconut</tissue>
    </source>
</reference>
<name>A0A8K0N913_COCNU</name>
<evidence type="ECO:0000256" key="1">
    <source>
        <dbReference type="SAM" id="MobiDB-lite"/>
    </source>
</evidence>
<feature type="compositionally biased region" description="Low complexity" evidence="1">
    <location>
        <begin position="21"/>
        <end position="34"/>
    </location>
</feature>
<dbReference type="Proteomes" id="UP000797356">
    <property type="component" value="Chromosome 11"/>
</dbReference>
<feature type="compositionally biased region" description="Polar residues" evidence="1">
    <location>
        <begin position="82"/>
        <end position="136"/>
    </location>
</feature>
<feature type="signal peptide" evidence="2">
    <location>
        <begin position="1"/>
        <end position="22"/>
    </location>
</feature>
<keyword evidence="2" id="KW-0732">Signal</keyword>
<protein>
    <submittedName>
        <fullName evidence="3">Classical arabinogalactan protein 11-like</fullName>
    </submittedName>
</protein>
<dbReference type="EMBL" id="CM017882">
    <property type="protein sequence ID" value="KAG1363368.1"/>
    <property type="molecule type" value="Genomic_DNA"/>
</dbReference>
<feature type="compositionally biased region" description="Acidic residues" evidence="1">
    <location>
        <begin position="59"/>
        <end position="69"/>
    </location>
</feature>